<keyword evidence="2" id="KW-0808">Transferase</keyword>
<dbReference type="CDD" id="cd04301">
    <property type="entry name" value="NAT_SF"/>
    <property type="match status" value="1"/>
</dbReference>
<keyword evidence="3" id="KW-1185">Reference proteome</keyword>
<accession>A0A8H2QF84</accession>
<dbReference type="PROSITE" id="PS51186">
    <property type="entry name" value="GNAT"/>
    <property type="match status" value="1"/>
</dbReference>
<dbReference type="PANTHER" id="PTHR43072">
    <property type="entry name" value="N-ACETYLTRANSFERASE"/>
    <property type="match status" value="1"/>
</dbReference>
<reference evidence="2 3" key="1">
    <citation type="submission" date="2019-08" db="EMBL/GenBank/DDBJ databases">
        <title>Genomes of Antarctic Bizionia species.</title>
        <authorList>
            <person name="Bowman J.P."/>
        </authorList>
    </citation>
    <scope>NUCLEOTIDE SEQUENCE [LARGE SCALE GENOMIC DNA]</scope>
    <source>
        <strain evidence="2 3">HFD</strain>
    </source>
</reference>
<gene>
    <name evidence="2" type="ORF">ES676_03565</name>
</gene>
<dbReference type="RefSeq" id="WP_148368672.1">
    <property type="nucleotide sequence ID" value="NZ_VSKM01000003.1"/>
</dbReference>
<evidence type="ECO:0000313" key="2">
    <source>
        <dbReference type="EMBL" id="TYB77383.1"/>
    </source>
</evidence>
<dbReference type="Proteomes" id="UP000323324">
    <property type="component" value="Unassembled WGS sequence"/>
</dbReference>
<dbReference type="InterPro" id="IPR016181">
    <property type="entry name" value="Acyl_CoA_acyltransferase"/>
</dbReference>
<dbReference type="AlphaFoldDB" id="A0A8H2QF84"/>
<protein>
    <submittedName>
        <fullName evidence="2">GNAT family N-acetyltransferase</fullName>
    </submittedName>
</protein>
<dbReference type="Pfam" id="PF00583">
    <property type="entry name" value="Acetyltransf_1"/>
    <property type="match status" value="1"/>
</dbReference>
<proteinExistence type="predicted"/>
<dbReference type="SUPFAM" id="SSF55729">
    <property type="entry name" value="Acyl-CoA N-acyltransferases (Nat)"/>
    <property type="match status" value="1"/>
</dbReference>
<feature type="domain" description="N-acetyltransferase" evidence="1">
    <location>
        <begin position="6"/>
        <end position="163"/>
    </location>
</feature>
<evidence type="ECO:0000259" key="1">
    <source>
        <dbReference type="PROSITE" id="PS51186"/>
    </source>
</evidence>
<comment type="caution">
    <text evidence="2">The sequence shown here is derived from an EMBL/GenBank/DDBJ whole genome shotgun (WGS) entry which is preliminary data.</text>
</comment>
<dbReference type="EMBL" id="VSKM01000003">
    <property type="protein sequence ID" value="TYB77383.1"/>
    <property type="molecule type" value="Genomic_DNA"/>
</dbReference>
<sequence>MSKDTIVIREIEVKDNAEMEAVIRDCFIEYKLPLEGTAYADKETTMMFESYQNARSVYYVIEQNGVVLGGGGIKALPNYETEVCEIQKMYFAPEIRGKGYGKLLFEQCLKAAVDNHFKQIYIETVSSLEAAIHIYEIYNFKHLKAPYGDTGHYSCDIWLLKDL</sequence>
<dbReference type="Gene3D" id="3.40.630.30">
    <property type="match status" value="1"/>
</dbReference>
<name>A0A8H2QF84_9FLAO</name>
<organism evidence="2 3">
    <name type="scientific">Bizionia saleffrena</name>
    <dbReference type="NCBI Taxonomy" id="291189"/>
    <lineage>
        <taxon>Bacteria</taxon>
        <taxon>Pseudomonadati</taxon>
        <taxon>Bacteroidota</taxon>
        <taxon>Flavobacteriia</taxon>
        <taxon>Flavobacteriales</taxon>
        <taxon>Flavobacteriaceae</taxon>
        <taxon>Bizionia</taxon>
    </lineage>
</organism>
<dbReference type="GO" id="GO:0016747">
    <property type="term" value="F:acyltransferase activity, transferring groups other than amino-acyl groups"/>
    <property type="evidence" value="ECO:0007669"/>
    <property type="project" value="InterPro"/>
</dbReference>
<dbReference type="InterPro" id="IPR000182">
    <property type="entry name" value="GNAT_dom"/>
</dbReference>
<evidence type="ECO:0000313" key="3">
    <source>
        <dbReference type="Proteomes" id="UP000323324"/>
    </source>
</evidence>